<dbReference type="Gene3D" id="3.30.70.270">
    <property type="match status" value="1"/>
</dbReference>
<name>A0A814KA76_9BILA</name>
<evidence type="ECO:0000259" key="1">
    <source>
        <dbReference type="PROSITE" id="PS50878"/>
    </source>
</evidence>
<protein>
    <recommendedName>
        <fullName evidence="1">Reverse transcriptase domain-containing protein</fullName>
    </recommendedName>
</protein>
<keyword evidence="3" id="KW-1185">Reference proteome</keyword>
<evidence type="ECO:0000313" key="2">
    <source>
        <dbReference type="EMBL" id="CAF1049721.1"/>
    </source>
</evidence>
<dbReference type="EMBL" id="CAJNOC010005338">
    <property type="protein sequence ID" value="CAF1049721.1"/>
    <property type="molecule type" value="Genomic_DNA"/>
</dbReference>
<reference evidence="2" key="1">
    <citation type="submission" date="2021-02" db="EMBL/GenBank/DDBJ databases">
        <authorList>
            <person name="Nowell W R."/>
        </authorList>
    </citation>
    <scope>NUCLEOTIDE SEQUENCE</scope>
    <source>
        <strain evidence="2">Ploen Becks lab</strain>
    </source>
</reference>
<feature type="non-terminal residue" evidence="2">
    <location>
        <position position="394"/>
    </location>
</feature>
<dbReference type="CDD" id="cd01647">
    <property type="entry name" value="RT_LTR"/>
    <property type="match status" value="1"/>
</dbReference>
<dbReference type="PANTHER" id="PTHR24559:SF444">
    <property type="entry name" value="REVERSE TRANSCRIPTASE DOMAIN-CONTAINING PROTEIN"/>
    <property type="match status" value="1"/>
</dbReference>
<dbReference type="InterPro" id="IPR043502">
    <property type="entry name" value="DNA/RNA_pol_sf"/>
</dbReference>
<accession>A0A814KA76</accession>
<dbReference type="InterPro" id="IPR043128">
    <property type="entry name" value="Rev_trsase/Diguanyl_cyclase"/>
</dbReference>
<dbReference type="Gene3D" id="3.10.10.10">
    <property type="entry name" value="HIV Type 1 Reverse Transcriptase, subunit A, domain 1"/>
    <property type="match status" value="1"/>
</dbReference>
<dbReference type="InterPro" id="IPR000477">
    <property type="entry name" value="RT_dom"/>
</dbReference>
<proteinExistence type="predicted"/>
<dbReference type="Proteomes" id="UP000663879">
    <property type="component" value="Unassembled WGS sequence"/>
</dbReference>
<comment type="caution">
    <text evidence="2">The sequence shown here is derived from an EMBL/GenBank/DDBJ whole genome shotgun (WGS) entry which is preliminary data.</text>
</comment>
<dbReference type="SUPFAM" id="SSF56672">
    <property type="entry name" value="DNA/RNA polymerases"/>
    <property type="match status" value="1"/>
</dbReference>
<dbReference type="Gene3D" id="2.120.10.30">
    <property type="entry name" value="TolB, C-terminal domain"/>
    <property type="match status" value="1"/>
</dbReference>
<organism evidence="2 3">
    <name type="scientific">Brachionus calyciflorus</name>
    <dbReference type="NCBI Taxonomy" id="104777"/>
    <lineage>
        <taxon>Eukaryota</taxon>
        <taxon>Metazoa</taxon>
        <taxon>Spiralia</taxon>
        <taxon>Gnathifera</taxon>
        <taxon>Rotifera</taxon>
        <taxon>Eurotatoria</taxon>
        <taxon>Monogononta</taxon>
        <taxon>Pseudotrocha</taxon>
        <taxon>Ploima</taxon>
        <taxon>Brachionidae</taxon>
        <taxon>Brachionus</taxon>
    </lineage>
</organism>
<sequence length="394" mass="46037">MQTAVQTKNDDDDIFRLKLNDKKQQHKEKNSISWFSYISNSFKSLASNHHFYQVHRQPLHRIHQLYQQHQIIQLFKQSDQSKFQQQQNHMIKSNIIIVILLSLNVHQHIKYNKYEQFGAFLRKFGANILQHPSGVCVHKGRIVVVECIVMRRNLVESVKFDPNVEIINPENNQLNSTNCIEEIRLQNKPNFKNQTNCCDKYKLNEINTLNFNEQSPNEKTIYDLTELYQGKQINEFELNKMRERIIDSLKTVSANSVIDLEPNKNNDFAFKIELIDPNTKPITTKCRLLPYNLKNKIKEEIENQLKAGISTSEWSSALRIVIKPDGSIRITVDYKQLNKLIRGDSYPLPSIEDLFNKLSEADVFSKFDLKSASHQIPVHKDSIKYTAFICEFGL</sequence>
<dbReference type="Pfam" id="PF00078">
    <property type="entry name" value="RVT_1"/>
    <property type="match status" value="1"/>
</dbReference>
<feature type="domain" description="Reverse transcriptase" evidence="1">
    <location>
        <begin position="302"/>
        <end position="394"/>
    </location>
</feature>
<gene>
    <name evidence="2" type="ORF">OXX778_LOCUS18765</name>
</gene>
<dbReference type="OrthoDB" id="420169at2759"/>
<dbReference type="PROSITE" id="PS50878">
    <property type="entry name" value="RT_POL"/>
    <property type="match status" value="1"/>
</dbReference>
<evidence type="ECO:0000313" key="3">
    <source>
        <dbReference type="Proteomes" id="UP000663879"/>
    </source>
</evidence>
<dbReference type="PANTHER" id="PTHR24559">
    <property type="entry name" value="TRANSPOSON TY3-I GAG-POL POLYPROTEIN"/>
    <property type="match status" value="1"/>
</dbReference>
<dbReference type="InterPro" id="IPR011042">
    <property type="entry name" value="6-blade_b-propeller_TolB-like"/>
</dbReference>
<dbReference type="AlphaFoldDB" id="A0A814KA76"/>
<dbReference type="InterPro" id="IPR053134">
    <property type="entry name" value="RNA-dir_DNA_polymerase"/>
</dbReference>